<dbReference type="AlphaFoldDB" id="K9FUB0"/>
<accession>K9FUB0</accession>
<dbReference type="Proteomes" id="UP000009886">
    <property type="component" value="Unassembled WGS sequence"/>
</dbReference>
<sequence length="31" mass="3497">MLSRLQPPSTHTALESFIFPETRWLGGDHDG</sequence>
<dbReference type="EMBL" id="AKCU01000360">
    <property type="protein sequence ID" value="EKV12107.1"/>
    <property type="molecule type" value="Genomic_DNA"/>
</dbReference>
<proteinExistence type="predicted"/>
<evidence type="ECO:0000313" key="1">
    <source>
        <dbReference type="EMBL" id="EKV12107.1"/>
    </source>
</evidence>
<dbReference type="HOGENOM" id="CLU_3399554_0_0_1"/>
<gene>
    <name evidence="1" type="ORF">PDIP_53440</name>
</gene>
<comment type="caution">
    <text evidence="1">The sequence shown here is derived from an EMBL/GenBank/DDBJ whole genome shotgun (WGS) entry which is preliminary data.</text>
</comment>
<reference evidence="2" key="1">
    <citation type="journal article" date="2012" name="BMC Genomics">
        <title>Genome sequence of the necrotrophic fungus Penicillium digitatum, the main postharvest pathogen of citrus.</title>
        <authorList>
            <person name="Marcet-Houben M."/>
            <person name="Ballester A.-R."/>
            <person name="de la Fuente B."/>
            <person name="Harries E."/>
            <person name="Marcos J.F."/>
            <person name="Gonzalez-Candelas L."/>
            <person name="Gabaldon T."/>
        </authorList>
    </citation>
    <scope>NUCLEOTIDE SEQUENCE [LARGE SCALE GENOMIC DNA]</scope>
    <source>
        <strain evidence="2">Pd1 / CECT 20795</strain>
    </source>
</reference>
<organism evidence="1 2">
    <name type="scientific">Penicillium digitatum (strain Pd1 / CECT 20795)</name>
    <name type="common">Green mold</name>
    <dbReference type="NCBI Taxonomy" id="1170230"/>
    <lineage>
        <taxon>Eukaryota</taxon>
        <taxon>Fungi</taxon>
        <taxon>Dikarya</taxon>
        <taxon>Ascomycota</taxon>
        <taxon>Pezizomycotina</taxon>
        <taxon>Eurotiomycetes</taxon>
        <taxon>Eurotiomycetidae</taxon>
        <taxon>Eurotiales</taxon>
        <taxon>Aspergillaceae</taxon>
        <taxon>Penicillium</taxon>
    </lineage>
</organism>
<evidence type="ECO:0000313" key="2">
    <source>
        <dbReference type="Proteomes" id="UP000009886"/>
    </source>
</evidence>
<dbReference type="KEGG" id="pdp:PDIP_53440"/>
<dbReference type="VEuPathDB" id="FungiDB:PDIP_53440"/>
<protein>
    <submittedName>
        <fullName evidence="1">Uncharacterized protein</fullName>
    </submittedName>
</protein>
<name>K9FUB0_PEND1</name>